<evidence type="ECO:0000313" key="2">
    <source>
        <dbReference type="Proteomes" id="UP000467841"/>
    </source>
</evidence>
<keyword evidence="2" id="KW-1185">Reference proteome</keyword>
<evidence type="ECO:0000313" key="1">
    <source>
        <dbReference type="EMBL" id="CAA7056999.1"/>
    </source>
</evidence>
<proteinExistence type="predicted"/>
<dbReference type="EMBL" id="CACVBM020001662">
    <property type="protein sequence ID" value="CAA7056999.1"/>
    <property type="molecule type" value="Genomic_DNA"/>
</dbReference>
<name>A0A6D2LAP7_9BRAS</name>
<gene>
    <name evidence="1" type="ORF">MERR_LOCUS44235</name>
</gene>
<organism evidence="1 2">
    <name type="scientific">Microthlaspi erraticum</name>
    <dbReference type="NCBI Taxonomy" id="1685480"/>
    <lineage>
        <taxon>Eukaryota</taxon>
        <taxon>Viridiplantae</taxon>
        <taxon>Streptophyta</taxon>
        <taxon>Embryophyta</taxon>
        <taxon>Tracheophyta</taxon>
        <taxon>Spermatophyta</taxon>
        <taxon>Magnoliopsida</taxon>
        <taxon>eudicotyledons</taxon>
        <taxon>Gunneridae</taxon>
        <taxon>Pentapetalae</taxon>
        <taxon>rosids</taxon>
        <taxon>malvids</taxon>
        <taxon>Brassicales</taxon>
        <taxon>Brassicaceae</taxon>
        <taxon>Coluteocarpeae</taxon>
        <taxon>Microthlaspi</taxon>
    </lineage>
</organism>
<sequence length="126" mass="14666">MCQGEIDLQVNKEKITKDDISFSRIPRAPPQPVSEAEKISDLGRVETHKEAAVPGLETQGRRHLINVYRRRRDRDDDVFHLEEIQIWNRDSLRSHTLSASPAQLPLPWRLPYRSFNTILESFIFSS</sequence>
<dbReference type="Proteomes" id="UP000467841">
    <property type="component" value="Unassembled WGS sequence"/>
</dbReference>
<accession>A0A6D2LAP7</accession>
<comment type="caution">
    <text evidence="1">The sequence shown here is derived from an EMBL/GenBank/DDBJ whole genome shotgun (WGS) entry which is preliminary data.</text>
</comment>
<protein>
    <submittedName>
        <fullName evidence="1">Uncharacterized protein</fullName>
    </submittedName>
</protein>
<reference evidence="1" key="1">
    <citation type="submission" date="2020-01" db="EMBL/GenBank/DDBJ databases">
        <authorList>
            <person name="Mishra B."/>
        </authorList>
    </citation>
    <scope>NUCLEOTIDE SEQUENCE [LARGE SCALE GENOMIC DNA]</scope>
</reference>
<dbReference type="AlphaFoldDB" id="A0A6D2LAP7"/>